<reference evidence="2" key="1">
    <citation type="submission" date="2014-09" db="EMBL/GenBank/DDBJ databases">
        <authorList>
            <person name="Magalhaes I.L.F."/>
            <person name="Oliveira U."/>
            <person name="Santos F.R."/>
            <person name="Vidigal T.H.D.A."/>
            <person name="Brescovit A.D."/>
            <person name="Santos A.J."/>
        </authorList>
    </citation>
    <scope>NUCLEOTIDE SEQUENCE</scope>
    <source>
        <tissue evidence="2">Shoot tissue taken approximately 20 cm above the soil surface</tissue>
    </source>
</reference>
<sequence length="77" mass="8984">MKPTRTNKRERQEKGKEIEKEKDKKNKKKKENKSISHGSSTWIANFHALLSIDNSLRIFQSFKSLLIYISGPHDSIN</sequence>
<protein>
    <submittedName>
        <fullName evidence="2">Uncharacterized protein</fullName>
    </submittedName>
</protein>
<accession>A0A0A8Z7E2</accession>
<evidence type="ECO:0000256" key="1">
    <source>
        <dbReference type="SAM" id="MobiDB-lite"/>
    </source>
</evidence>
<feature type="region of interest" description="Disordered" evidence="1">
    <location>
        <begin position="1"/>
        <end position="37"/>
    </location>
</feature>
<reference evidence="2" key="2">
    <citation type="journal article" date="2015" name="Data Brief">
        <title>Shoot transcriptome of the giant reed, Arundo donax.</title>
        <authorList>
            <person name="Barrero R.A."/>
            <person name="Guerrero F.D."/>
            <person name="Moolhuijzen P."/>
            <person name="Goolsby J.A."/>
            <person name="Tidwell J."/>
            <person name="Bellgard S.E."/>
            <person name="Bellgard M.I."/>
        </authorList>
    </citation>
    <scope>NUCLEOTIDE SEQUENCE</scope>
    <source>
        <tissue evidence="2">Shoot tissue taken approximately 20 cm above the soil surface</tissue>
    </source>
</reference>
<feature type="compositionally biased region" description="Basic and acidic residues" evidence="1">
    <location>
        <begin position="7"/>
        <end position="24"/>
    </location>
</feature>
<dbReference type="EMBL" id="GBRH01263174">
    <property type="protein sequence ID" value="JAD34721.1"/>
    <property type="molecule type" value="Transcribed_RNA"/>
</dbReference>
<proteinExistence type="predicted"/>
<dbReference type="AlphaFoldDB" id="A0A0A8Z7E2"/>
<name>A0A0A8Z7E2_ARUDO</name>
<organism evidence="2">
    <name type="scientific">Arundo donax</name>
    <name type="common">Giant reed</name>
    <name type="synonym">Donax arundinaceus</name>
    <dbReference type="NCBI Taxonomy" id="35708"/>
    <lineage>
        <taxon>Eukaryota</taxon>
        <taxon>Viridiplantae</taxon>
        <taxon>Streptophyta</taxon>
        <taxon>Embryophyta</taxon>
        <taxon>Tracheophyta</taxon>
        <taxon>Spermatophyta</taxon>
        <taxon>Magnoliopsida</taxon>
        <taxon>Liliopsida</taxon>
        <taxon>Poales</taxon>
        <taxon>Poaceae</taxon>
        <taxon>PACMAD clade</taxon>
        <taxon>Arundinoideae</taxon>
        <taxon>Arundineae</taxon>
        <taxon>Arundo</taxon>
    </lineage>
</organism>
<evidence type="ECO:0000313" key="2">
    <source>
        <dbReference type="EMBL" id="JAD34721.1"/>
    </source>
</evidence>